<feature type="transmembrane region" description="Helical" evidence="1">
    <location>
        <begin position="90"/>
        <end position="105"/>
    </location>
</feature>
<keyword evidence="1" id="KW-1133">Transmembrane helix</keyword>
<dbReference type="KEGG" id="mgk:FSB76_20800"/>
<evidence type="ECO:0000313" key="3">
    <source>
        <dbReference type="EMBL" id="QEC78260.1"/>
    </source>
</evidence>
<dbReference type="OrthoDB" id="799865at2"/>
<evidence type="ECO:0000259" key="2">
    <source>
        <dbReference type="Pfam" id="PF22570"/>
    </source>
</evidence>
<dbReference type="EMBL" id="CP042437">
    <property type="protein sequence ID" value="QEC78260.1"/>
    <property type="molecule type" value="Genomic_DNA"/>
</dbReference>
<organism evidence="3 4">
    <name type="scientific">Mucilaginibacter ginsenosidivorax</name>
    <dbReference type="NCBI Taxonomy" id="862126"/>
    <lineage>
        <taxon>Bacteria</taxon>
        <taxon>Pseudomonadati</taxon>
        <taxon>Bacteroidota</taxon>
        <taxon>Sphingobacteriia</taxon>
        <taxon>Sphingobacteriales</taxon>
        <taxon>Sphingobacteriaceae</taxon>
        <taxon>Mucilaginibacter</taxon>
    </lineage>
</organism>
<sequence length="133" mass="15163">MNNDINTLNTPNNSKVAAGAILLVAGSLLLINQFDLFFIPDWLFSWPMWMIAWGTYMGAKYNFRKPAWIIVTLIGVAFLLDENIPDADRIVWPLAIMAFGAWMVVKPRKHTEEHIFTQPKQPFNFDKPAGPEV</sequence>
<dbReference type="AlphaFoldDB" id="A0A5B8W2G7"/>
<gene>
    <name evidence="3" type="ORF">FSB76_20800</name>
</gene>
<keyword evidence="4" id="KW-1185">Reference proteome</keyword>
<protein>
    <recommendedName>
        <fullName evidence="2">LiaF transmembrane domain-containing protein</fullName>
    </recommendedName>
</protein>
<keyword evidence="1" id="KW-0812">Transmembrane</keyword>
<evidence type="ECO:0000256" key="1">
    <source>
        <dbReference type="SAM" id="Phobius"/>
    </source>
</evidence>
<feature type="transmembrane region" description="Helical" evidence="1">
    <location>
        <begin position="67"/>
        <end position="84"/>
    </location>
</feature>
<feature type="transmembrane region" description="Helical" evidence="1">
    <location>
        <begin position="12"/>
        <end position="31"/>
    </location>
</feature>
<feature type="domain" description="LiaF transmembrane" evidence="2">
    <location>
        <begin position="18"/>
        <end position="110"/>
    </location>
</feature>
<reference evidence="3 4" key="1">
    <citation type="journal article" date="2013" name="J. Microbiol.">
        <title>Mucilaginibacter ginsenosidivorax sp. nov., with ginsenoside converting activity isolated from sediment.</title>
        <authorList>
            <person name="Kim J.K."/>
            <person name="Choi T.E."/>
            <person name="Liu Q.M."/>
            <person name="Park H.Y."/>
            <person name="Yi T.H."/>
            <person name="Yoon M.H."/>
            <person name="Kim S.C."/>
            <person name="Im W.T."/>
        </authorList>
    </citation>
    <scope>NUCLEOTIDE SEQUENCE [LARGE SCALE GENOMIC DNA]</scope>
    <source>
        <strain evidence="3 4">KHI28</strain>
    </source>
</reference>
<evidence type="ECO:0000313" key="4">
    <source>
        <dbReference type="Proteomes" id="UP000321362"/>
    </source>
</evidence>
<accession>A0A5B8W2G7</accession>
<feature type="transmembrane region" description="Helical" evidence="1">
    <location>
        <begin position="37"/>
        <end position="55"/>
    </location>
</feature>
<dbReference type="RefSeq" id="WP_147056734.1">
    <property type="nucleotide sequence ID" value="NZ_CP042437.1"/>
</dbReference>
<dbReference type="InterPro" id="IPR054331">
    <property type="entry name" value="LiaF_TM"/>
</dbReference>
<proteinExistence type="predicted"/>
<dbReference type="Proteomes" id="UP000321362">
    <property type="component" value="Chromosome"/>
</dbReference>
<dbReference type="Pfam" id="PF22570">
    <property type="entry name" value="LiaF-TM"/>
    <property type="match status" value="1"/>
</dbReference>
<keyword evidence="1" id="KW-0472">Membrane</keyword>
<name>A0A5B8W2G7_9SPHI</name>